<dbReference type="PROSITE" id="PS51719">
    <property type="entry name" value="G_SEPTIN"/>
    <property type="match status" value="1"/>
</dbReference>
<sequence length="161" mass="18484">SCNLRYAWGIAEVKSGEHWDLTILRDMLLRTHMQDLKDVIGNVRYENYRSRKPAAVTYDAVDNNKNKRQLPKSLLLFPINFILFFLMKKIYYLFRLCWVFIAVHGLSLVAVSRGYSSLQRVGFSLRWLLMWSTGSRRVGFSSCGTRTLGCGGFSSGGTWAQ</sequence>
<dbReference type="AlphaFoldDB" id="A0A8C9CAD1"/>
<feature type="transmembrane region" description="Helical" evidence="1">
    <location>
        <begin position="98"/>
        <end position="116"/>
    </location>
</feature>
<dbReference type="InterPro" id="IPR030379">
    <property type="entry name" value="G_SEPTIN_dom"/>
</dbReference>
<dbReference type="PANTHER" id="PTHR18884">
    <property type="entry name" value="SEPTIN"/>
    <property type="match status" value="1"/>
</dbReference>
<feature type="transmembrane region" description="Helical" evidence="1">
    <location>
        <begin position="74"/>
        <end position="92"/>
    </location>
</feature>
<protein>
    <recommendedName>
        <fullName evidence="2">Septin-type G domain-containing protein</fullName>
    </recommendedName>
</protein>
<keyword evidence="4" id="KW-1185">Reference proteome</keyword>
<evidence type="ECO:0000256" key="1">
    <source>
        <dbReference type="SAM" id="Phobius"/>
    </source>
</evidence>
<dbReference type="Proteomes" id="UP000694554">
    <property type="component" value="Chromosome 6"/>
</dbReference>
<dbReference type="InterPro" id="IPR027417">
    <property type="entry name" value="P-loop_NTPase"/>
</dbReference>
<dbReference type="Ensembl" id="ENSPSNT00000020764.1">
    <property type="protein sequence ID" value="ENSPSNP00000018421.1"/>
    <property type="gene ID" value="ENSPSNG00000013547.1"/>
</dbReference>
<proteinExistence type="predicted"/>
<name>A0A8C9CAD1_PHOSS</name>
<reference evidence="3" key="3">
    <citation type="submission" date="2025-09" db="UniProtKB">
        <authorList>
            <consortium name="Ensembl"/>
        </authorList>
    </citation>
    <scope>IDENTIFICATION</scope>
</reference>
<reference evidence="3" key="2">
    <citation type="submission" date="2025-08" db="UniProtKB">
        <authorList>
            <consortium name="Ensembl"/>
        </authorList>
    </citation>
    <scope>IDENTIFICATION</scope>
</reference>
<evidence type="ECO:0000313" key="4">
    <source>
        <dbReference type="Proteomes" id="UP000694554"/>
    </source>
</evidence>
<evidence type="ECO:0000259" key="2">
    <source>
        <dbReference type="PROSITE" id="PS51719"/>
    </source>
</evidence>
<dbReference type="GeneTree" id="ENSGT01010000228862"/>
<reference evidence="3" key="1">
    <citation type="submission" date="2019-08" db="EMBL/GenBank/DDBJ databases">
        <title>Phocoena sinus (Vaquita) genome, mPhoSin1, primary haplotype.</title>
        <authorList>
            <person name="Morin P."/>
            <person name="Mountcastle J."/>
            <person name="Fungtammasan C."/>
            <person name="Rhie A."/>
            <person name="Rojas-Bracho L."/>
            <person name="Smith C.R."/>
            <person name="Taylor B.L."/>
            <person name="Gulland F.M.D."/>
            <person name="Musser W."/>
            <person name="Houck M."/>
            <person name="Haase B."/>
            <person name="Paez S."/>
            <person name="Howe K."/>
            <person name="Torrance J."/>
            <person name="Formenti G."/>
            <person name="Phillippy A."/>
            <person name="Ryder O."/>
            <person name="Jarvis E.D."/>
            <person name="Fedrigo O."/>
        </authorList>
    </citation>
    <scope>NUCLEOTIDE SEQUENCE [LARGE SCALE GENOMIC DNA]</scope>
</reference>
<dbReference type="Pfam" id="PF00735">
    <property type="entry name" value="Septin"/>
    <property type="match status" value="1"/>
</dbReference>
<accession>A0A8C9CAD1</accession>
<feature type="domain" description="Septin-type G" evidence="2">
    <location>
        <begin position="1"/>
        <end position="55"/>
    </location>
</feature>
<organism evidence="3 4">
    <name type="scientific">Phocoena sinus</name>
    <name type="common">Vaquita</name>
    <dbReference type="NCBI Taxonomy" id="42100"/>
    <lineage>
        <taxon>Eukaryota</taxon>
        <taxon>Metazoa</taxon>
        <taxon>Chordata</taxon>
        <taxon>Craniata</taxon>
        <taxon>Vertebrata</taxon>
        <taxon>Euteleostomi</taxon>
        <taxon>Mammalia</taxon>
        <taxon>Eutheria</taxon>
        <taxon>Laurasiatheria</taxon>
        <taxon>Artiodactyla</taxon>
        <taxon>Whippomorpha</taxon>
        <taxon>Cetacea</taxon>
        <taxon>Odontoceti</taxon>
        <taxon>Phocoenidae</taxon>
        <taxon>Phocoena</taxon>
    </lineage>
</organism>
<keyword evidence="1" id="KW-1133">Transmembrane helix</keyword>
<keyword evidence="1" id="KW-0812">Transmembrane</keyword>
<evidence type="ECO:0000313" key="3">
    <source>
        <dbReference type="Ensembl" id="ENSPSNP00000018421.1"/>
    </source>
</evidence>
<dbReference type="GO" id="GO:0005525">
    <property type="term" value="F:GTP binding"/>
    <property type="evidence" value="ECO:0007669"/>
    <property type="project" value="InterPro"/>
</dbReference>
<dbReference type="Gene3D" id="3.40.50.300">
    <property type="entry name" value="P-loop containing nucleotide triphosphate hydrolases"/>
    <property type="match status" value="1"/>
</dbReference>
<keyword evidence="1" id="KW-0472">Membrane</keyword>